<evidence type="ECO:0000256" key="1">
    <source>
        <dbReference type="ARBA" id="ARBA00022555"/>
    </source>
</evidence>
<evidence type="ECO:0000259" key="10">
    <source>
        <dbReference type="Pfam" id="PF20258"/>
    </source>
</evidence>
<keyword evidence="3 9" id="KW-0819">tRNA processing</keyword>
<dbReference type="HAMAP" id="MF_00144">
    <property type="entry name" value="tRNA_thiouridyl_MnmA"/>
    <property type="match status" value="1"/>
</dbReference>
<keyword evidence="4 9" id="KW-0547">Nucleotide-binding</keyword>
<feature type="active site" description="Cysteine persulfide intermediate" evidence="9">
    <location>
        <position position="188"/>
    </location>
</feature>
<keyword evidence="12" id="KW-0489">Methyltransferase</keyword>
<feature type="domain" description="tRNA-specific 2-thiouridylase MnmA-like central" evidence="11">
    <location>
        <begin position="198"/>
        <end position="263"/>
    </location>
</feature>
<dbReference type="Pfam" id="PF20258">
    <property type="entry name" value="tRNA_Me_trans_C"/>
    <property type="match status" value="1"/>
</dbReference>
<gene>
    <name evidence="9" type="primary">mnmA</name>
    <name evidence="12" type="ORF">BA92_07815</name>
</gene>
<keyword evidence="6 9" id="KW-0694">RNA-binding</keyword>
<keyword evidence="5 9" id="KW-0067">ATP-binding</keyword>
<keyword evidence="7 9" id="KW-1015">Disulfide bond</keyword>
<dbReference type="SUPFAM" id="SSF52402">
    <property type="entry name" value="Adenine nucleotide alpha hydrolases-like"/>
    <property type="match status" value="1"/>
</dbReference>
<dbReference type="GO" id="GO:0103016">
    <property type="term" value="F:tRNA-uridine 2-sulfurtransferase activity"/>
    <property type="evidence" value="ECO:0007669"/>
    <property type="project" value="UniProtKB-EC"/>
</dbReference>
<dbReference type="GO" id="GO:0008168">
    <property type="term" value="F:methyltransferase activity"/>
    <property type="evidence" value="ECO:0007669"/>
    <property type="project" value="UniProtKB-KW"/>
</dbReference>
<evidence type="ECO:0000313" key="13">
    <source>
        <dbReference type="Proteomes" id="UP000031980"/>
    </source>
</evidence>
<dbReference type="EMBL" id="JPIU01000038">
    <property type="protein sequence ID" value="KIO44915.1"/>
    <property type="molecule type" value="Genomic_DNA"/>
</dbReference>
<evidence type="ECO:0000256" key="5">
    <source>
        <dbReference type="ARBA" id="ARBA00022840"/>
    </source>
</evidence>
<feature type="region of interest" description="Interaction with tRNA" evidence="9">
    <location>
        <begin position="137"/>
        <end position="139"/>
    </location>
</feature>
<feature type="active site" description="Nucleophile" evidence="9">
    <location>
        <position position="91"/>
    </location>
</feature>
<dbReference type="GO" id="GO:0002143">
    <property type="term" value="P:tRNA wobble position uridine thiolation"/>
    <property type="evidence" value="ECO:0007669"/>
    <property type="project" value="TreeGrafter"/>
</dbReference>
<feature type="binding site" evidence="9">
    <location>
        <begin position="7"/>
        <end position="14"/>
    </location>
    <ligand>
        <name>ATP</name>
        <dbReference type="ChEBI" id="CHEBI:30616"/>
    </ligand>
</feature>
<dbReference type="GO" id="GO:0032259">
    <property type="term" value="P:methylation"/>
    <property type="evidence" value="ECO:0007669"/>
    <property type="project" value="UniProtKB-KW"/>
</dbReference>
<comment type="function">
    <text evidence="9">Catalyzes the 2-thiolation of uridine at the wobble position (U34) of tRNA, leading to the formation of s(2)U34.</text>
</comment>
<dbReference type="InterPro" id="IPR014729">
    <property type="entry name" value="Rossmann-like_a/b/a_fold"/>
</dbReference>
<evidence type="ECO:0000259" key="11">
    <source>
        <dbReference type="Pfam" id="PF20259"/>
    </source>
</evidence>
<evidence type="ECO:0000256" key="3">
    <source>
        <dbReference type="ARBA" id="ARBA00022694"/>
    </source>
</evidence>
<dbReference type="EC" id="2.8.1.13" evidence="9"/>
<dbReference type="Gene3D" id="3.40.50.620">
    <property type="entry name" value="HUPs"/>
    <property type="match status" value="1"/>
</dbReference>
<evidence type="ECO:0000256" key="9">
    <source>
        <dbReference type="HAMAP-Rule" id="MF_00144"/>
    </source>
</evidence>
<evidence type="ECO:0000256" key="4">
    <source>
        <dbReference type="ARBA" id="ARBA00022741"/>
    </source>
</evidence>
<feature type="binding site" evidence="9">
    <location>
        <position position="115"/>
    </location>
    <ligand>
        <name>ATP</name>
        <dbReference type="ChEBI" id="CHEBI:30616"/>
    </ligand>
</feature>
<feature type="domain" description="tRNA-specific 2-thiouridylase MnmA-like C-terminal" evidence="10">
    <location>
        <begin position="270"/>
        <end position="346"/>
    </location>
</feature>
<dbReference type="InterPro" id="IPR004506">
    <property type="entry name" value="MnmA-like"/>
</dbReference>
<dbReference type="NCBIfam" id="TIGR00420">
    <property type="entry name" value="trmU"/>
    <property type="match status" value="1"/>
</dbReference>
<dbReference type="NCBIfam" id="NF001138">
    <property type="entry name" value="PRK00143.1"/>
    <property type="match status" value="1"/>
</dbReference>
<dbReference type="GO" id="GO:0005737">
    <property type="term" value="C:cytoplasm"/>
    <property type="evidence" value="ECO:0007669"/>
    <property type="project" value="UniProtKB-SubCell"/>
</dbReference>
<dbReference type="InterPro" id="IPR023382">
    <property type="entry name" value="MnmA-like_central_sf"/>
</dbReference>
<evidence type="ECO:0000256" key="6">
    <source>
        <dbReference type="ARBA" id="ARBA00022884"/>
    </source>
</evidence>
<accession>A0A0C3R5H4</accession>
<comment type="caution">
    <text evidence="12">The sequence shown here is derived from an EMBL/GenBank/DDBJ whole genome shotgun (WGS) entry which is preliminary data.</text>
</comment>
<feature type="binding site" evidence="9">
    <location>
        <position position="33"/>
    </location>
    <ligand>
        <name>ATP</name>
        <dbReference type="ChEBI" id="CHEBI:30616"/>
    </ligand>
</feature>
<dbReference type="RefSeq" id="WP_041505119.1">
    <property type="nucleotide sequence ID" value="NZ_JPIU01000038.1"/>
</dbReference>
<comment type="caution">
    <text evidence="9">Lacks conserved residue(s) required for the propagation of feature annotation.</text>
</comment>
<dbReference type="Pfam" id="PF20259">
    <property type="entry name" value="tRNA_Me_trans_M"/>
    <property type="match status" value="1"/>
</dbReference>
<feature type="disulfide bond" description="Alternate" evidence="9">
    <location>
        <begin position="91"/>
        <end position="188"/>
    </location>
</feature>
<dbReference type="Gene3D" id="2.30.30.280">
    <property type="entry name" value="Adenine nucleotide alpha hydrolases-like domains"/>
    <property type="match status" value="1"/>
</dbReference>
<feature type="site" description="Interaction with tRNA" evidence="9">
    <location>
        <position position="116"/>
    </location>
</feature>
<protein>
    <recommendedName>
        <fullName evidence="9">tRNA-specific 2-thiouridylase MnmA</fullName>
        <ecNumber evidence="9">2.8.1.13</ecNumber>
    </recommendedName>
</protein>
<comment type="similarity">
    <text evidence="9">Belongs to the MnmA/TRMU family.</text>
</comment>
<dbReference type="AlphaFoldDB" id="A0A0C3R5H4"/>
<evidence type="ECO:0000313" key="12">
    <source>
        <dbReference type="EMBL" id="KIO44915.1"/>
    </source>
</evidence>
<dbReference type="InterPro" id="IPR046885">
    <property type="entry name" value="MnmA-like_C"/>
</dbReference>
<keyword evidence="1 9" id="KW-0820">tRNA-binding</keyword>
<feature type="site" description="Interaction with tRNA" evidence="9">
    <location>
        <position position="330"/>
    </location>
</feature>
<keyword evidence="9" id="KW-0963">Cytoplasm</keyword>
<reference evidence="12 13" key="1">
    <citation type="submission" date="2014-07" db="EMBL/GenBank/DDBJ databases">
        <title>Porphyromonadaceae bacterium OUH 308042 = ATCC BAA-2681 = DSM 28342 draft genome.</title>
        <authorList>
            <person name="Sydenham T.V."/>
            <person name="Hasman H."/>
            <person name="Justensen U.S."/>
        </authorList>
    </citation>
    <scope>NUCLEOTIDE SEQUENCE [LARGE SCALE GENOMIC DNA]</scope>
    <source>
        <strain evidence="12 13">OUH 308042</strain>
    </source>
</reference>
<dbReference type="PANTHER" id="PTHR11933:SF5">
    <property type="entry name" value="MITOCHONDRIAL TRNA-SPECIFIC 2-THIOURIDYLASE 1"/>
    <property type="match status" value="1"/>
</dbReference>
<keyword evidence="13" id="KW-1185">Reference proteome</keyword>
<name>A0A0C3R5H4_9PORP</name>
<dbReference type="InterPro" id="IPR046884">
    <property type="entry name" value="MnmA-like_central"/>
</dbReference>
<dbReference type="GO" id="GO:0005524">
    <property type="term" value="F:ATP binding"/>
    <property type="evidence" value="ECO:0007669"/>
    <property type="project" value="UniProtKB-KW"/>
</dbReference>
<dbReference type="CDD" id="cd01998">
    <property type="entry name" value="MnmA_TRMU-like"/>
    <property type="match status" value="1"/>
</dbReference>
<comment type="subcellular location">
    <subcellularLocation>
        <location evidence="9">Cytoplasm</location>
    </subcellularLocation>
</comment>
<comment type="catalytic activity">
    <reaction evidence="8 9">
        <text>S-sulfanyl-L-cysteinyl-[protein] + uridine(34) in tRNA + AH2 + ATP = 2-thiouridine(34) in tRNA + L-cysteinyl-[protein] + A + AMP + diphosphate + H(+)</text>
        <dbReference type="Rhea" id="RHEA:47032"/>
        <dbReference type="Rhea" id="RHEA-COMP:10131"/>
        <dbReference type="Rhea" id="RHEA-COMP:11726"/>
        <dbReference type="Rhea" id="RHEA-COMP:11727"/>
        <dbReference type="Rhea" id="RHEA-COMP:11728"/>
        <dbReference type="ChEBI" id="CHEBI:13193"/>
        <dbReference type="ChEBI" id="CHEBI:15378"/>
        <dbReference type="ChEBI" id="CHEBI:17499"/>
        <dbReference type="ChEBI" id="CHEBI:29950"/>
        <dbReference type="ChEBI" id="CHEBI:30616"/>
        <dbReference type="ChEBI" id="CHEBI:33019"/>
        <dbReference type="ChEBI" id="CHEBI:61963"/>
        <dbReference type="ChEBI" id="CHEBI:65315"/>
        <dbReference type="ChEBI" id="CHEBI:87170"/>
        <dbReference type="ChEBI" id="CHEBI:456215"/>
        <dbReference type="EC" id="2.8.1.13"/>
    </reaction>
</comment>
<evidence type="ECO:0000256" key="2">
    <source>
        <dbReference type="ARBA" id="ARBA00022679"/>
    </source>
</evidence>
<proteinExistence type="inferred from homology"/>
<dbReference type="Proteomes" id="UP000031980">
    <property type="component" value="Unassembled WGS sequence"/>
</dbReference>
<sequence length="356" mass="39979">MRKIVVGLSGGIDSFVTALLLRQQGYEVIGVNMDLWPANGQVHNRDLEEFCKQIEIPLYRIEGRERFGRDVVLPFLQGYLAGITPNPCAVCNRFVKWELLKEFADRQGIQHIATGHYVRIGKENGHYYIYKGVDSNKDQSYFLWGVNEMILSRALTPLGIYRKEEVKEIARMNGFPLLAKQRESSGICFLQGTDYRTFICQHTGSSFGSSTGEIWDEQGNVLGSHHGVLNYTIGQKRDIPLKDGNPQYVSRIEAGSNRIIVSDKSALFRKRIEIESVHLIDPEEMNAADIEIKVRGLGLNPSGYVQVEKLPGNRLMLYLSHPAWAVAPGQPVALYRGERLIGGGIVRKTIIDGDES</sequence>
<dbReference type="PANTHER" id="PTHR11933">
    <property type="entry name" value="TRNA 5-METHYLAMINOMETHYL-2-THIOURIDYLATE -METHYLTRANSFERASE"/>
    <property type="match status" value="1"/>
</dbReference>
<evidence type="ECO:0000256" key="7">
    <source>
        <dbReference type="ARBA" id="ARBA00023157"/>
    </source>
</evidence>
<dbReference type="GO" id="GO:0000049">
    <property type="term" value="F:tRNA binding"/>
    <property type="evidence" value="ECO:0007669"/>
    <property type="project" value="UniProtKB-KW"/>
</dbReference>
<dbReference type="Pfam" id="PF03054">
    <property type="entry name" value="tRNA_Me_trans"/>
    <property type="match status" value="1"/>
</dbReference>
<keyword evidence="2 9" id="KW-0808">Transferase</keyword>
<dbReference type="Gene3D" id="2.40.30.10">
    <property type="entry name" value="Translation factors"/>
    <property type="match status" value="1"/>
</dbReference>
<evidence type="ECO:0000256" key="8">
    <source>
        <dbReference type="ARBA" id="ARBA00051542"/>
    </source>
</evidence>
<dbReference type="OrthoDB" id="9800696at2"/>
<organism evidence="12 13">
    <name type="scientific">Sanguibacteroides justesenii</name>
    <dbReference type="NCBI Taxonomy" id="1547597"/>
    <lineage>
        <taxon>Bacteria</taxon>
        <taxon>Pseudomonadati</taxon>
        <taxon>Bacteroidota</taxon>
        <taxon>Bacteroidia</taxon>
        <taxon>Bacteroidales</taxon>
        <taxon>Porphyromonadaceae</taxon>
        <taxon>Sanguibacteroides</taxon>
    </lineage>
</organism>